<dbReference type="EMBL" id="CM056810">
    <property type="protein sequence ID" value="KAJ8643913.1"/>
    <property type="molecule type" value="Genomic_DNA"/>
</dbReference>
<accession>A0ACC2ME76</accession>
<comment type="caution">
    <text evidence="1">The sequence shown here is derived from an EMBL/GenBank/DDBJ whole genome shotgun (WGS) entry which is preliminary data.</text>
</comment>
<keyword evidence="2" id="KW-1185">Reference proteome</keyword>
<gene>
    <name evidence="1" type="ORF">MRB53_005661</name>
</gene>
<evidence type="ECO:0000313" key="1">
    <source>
        <dbReference type="EMBL" id="KAJ8643913.1"/>
    </source>
</evidence>
<evidence type="ECO:0000313" key="2">
    <source>
        <dbReference type="Proteomes" id="UP001234297"/>
    </source>
</evidence>
<dbReference type="Proteomes" id="UP001234297">
    <property type="component" value="Chromosome 2"/>
</dbReference>
<sequence length="183" mass="20319">MLEPVEREQGCQGEKPLKYFALNQEAHKEVEEKAAQPNLTELAWTSQTTEARFVEEGDQIKVGGAVVETGLEDLLEGEGEGGSFWKLRSIERFLEISALKQLLSGLWGLDWMGPFLPLKSLREYLGDEAPTFCDACFSRNYPVLHTDSKVKSVGDFVDDGLNGSVDAEWNEASADETLEEGTE</sequence>
<proteinExistence type="predicted"/>
<name>A0ACC2ME76_PERAE</name>
<reference evidence="1 2" key="1">
    <citation type="journal article" date="2022" name="Hortic Res">
        <title>A haplotype resolved chromosomal level avocado genome allows analysis of novel avocado genes.</title>
        <authorList>
            <person name="Nath O."/>
            <person name="Fletcher S.J."/>
            <person name="Hayward A."/>
            <person name="Shaw L.M."/>
            <person name="Masouleh A.K."/>
            <person name="Furtado A."/>
            <person name="Henry R.J."/>
            <person name="Mitter N."/>
        </authorList>
    </citation>
    <scope>NUCLEOTIDE SEQUENCE [LARGE SCALE GENOMIC DNA]</scope>
    <source>
        <strain evidence="2">cv. Hass</strain>
    </source>
</reference>
<organism evidence="1 2">
    <name type="scientific">Persea americana</name>
    <name type="common">Avocado</name>
    <dbReference type="NCBI Taxonomy" id="3435"/>
    <lineage>
        <taxon>Eukaryota</taxon>
        <taxon>Viridiplantae</taxon>
        <taxon>Streptophyta</taxon>
        <taxon>Embryophyta</taxon>
        <taxon>Tracheophyta</taxon>
        <taxon>Spermatophyta</taxon>
        <taxon>Magnoliopsida</taxon>
        <taxon>Magnoliidae</taxon>
        <taxon>Laurales</taxon>
        <taxon>Lauraceae</taxon>
        <taxon>Persea</taxon>
    </lineage>
</organism>
<protein>
    <submittedName>
        <fullName evidence="1">Uncharacterized protein</fullName>
    </submittedName>
</protein>